<accession>A0A399J0N6</accession>
<dbReference type="AlphaFoldDB" id="A0A399J0N6"/>
<protein>
    <submittedName>
        <fullName evidence="1">Uncharacterized protein</fullName>
    </submittedName>
</protein>
<gene>
    <name evidence="1" type="ORF">DL237_09910</name>
</gene>
<sequence length="85" mass="9225">MTDQYRTYARGLESPAQQHFLIVPADGVDLPDRPRMLRVLTGGDLSMRDINGVVVTLTVLACETIYFSPVGIEATGTTATVVGWV</sequence>
<reference evidence="1 2" key="1">
    <citation type="submission" date="2018-08" db="EMBL/GenBank/DDBJ databases">
        <title>Pseudooceanicola sediminis CY03 in the family Rhodobacteracea.</title>
        <authorList>
            <person name="Zhang Y.-J."/>
        </authorList>
    </citation>
    <scope>NUCLEOTIDE SEQUENCE [LARGE SCALE GENOMIC DNA]</scope>
    <source>
        <strain evidence="1 2">CY03</strain>
    </source>
</reference>
<dbReference type="Proteomes" id="UP000265848">
    <property type="component" value="Unassembled WGS sequence"/>
</dbReference>
<evidence type="ECO:0000313" key="2">
    <source>
        <dbReference type="Proteomes" id="UP000265848"/>
    </source>
</evidence>
<dbReference type="EMBL" id="QWJJ01000007">
    <property type="protein sequence ID" value="RII38983.1"/>
    <property type="molecule type" value="Genomic_DNA"/>
</dbReference>
<dbReference type="OrthoDB" id="7916272at2"/>
<dbReference type="RefSeq" id="WP_119398893.1">
    <property type="nucleotide sequence ID" value="NZ_QWJJ01000007.1"/>
</dbReference>
<keyword evidence="2" id="KW-1185">Reference proteome</keyword>
<organism evidence="1 2">
    <name type="scientific">Pseudooceanicola sediminis</name>
    <dbReference type="NCBI Taxonomy" id="2211117"/>
    <lineage>
        <taxon>Bacteria</taxon>
        <taxon>Pseudomonadati</taxon>
        <taxon>Pseudomonadota</taxon>
        <taxon>Alphaproteobacteria</taxon>
        <taxon>Rhodobacterales</taxon>
        <taxon>Paracoccaceae</taxon>
        <taxon>Pseudooceanicola</taxon>
    </lineage>
</organism>
<name>A0A399J0N6_9RHOB</name>
<comment type="caution">
    <text evidence="1">The sequence shown here is derived from an EMBL/GenBank/DDBJ whole genome shotgun (WGS) entry which is preliminary data.</text>
</comment>
<proteinExistence type="predicted"/>
<evidence type="ECO:0000313" key="1">
    <source>
        <dbReference type="EMBL" id="RII38983.1"/>
    </source>
</evidence>